<feature type="transmembrane region" description="Helical" evidence="2">
    <location>
        <begin position="107"/>
        <end position="129"/>
    </location>
</feature>
<keyword evidence="2" id="KW-1133">Transmembrane helix</keyword>
<evidence type="ECO:0000256" key="1">
    <source>
        <dbReference type="SAM" id="MobiDB-lite"/>
    </source>
</evidence>
<evidence type="ECO:0000313" key="3">
    <source>
        <dbReference type="EMBL" id="GGF38399.1"/>
    </source>
</evidence>
<comment type="caution">
    <text evidence="3">The sequence shown here is derived from an EMBL/GenBank/DDBJ whole genome shotgun (WGS) entry which is preliminary data.</text>
</comment>
<protein>
    <submittedName>
        <fullName evidence="3">Uncharacterized protein</fullName>
    </submittedName>
</protein>
<dbReference type="AlphaFoldDB" id="A0A917F333"/>
<feature type="compositionally biased region" description="Basic and acidic residues" evidence="1">
    <location>
        <begin position="194"/>
        <end position="224"/>
    </location>
</feature>
<feature type="region of interest" description="Disordered" evidence="1">
    <location>
        <begin position="183"/>
        <end position="224"/>
    </location>
</feature>
<feature type="transmembrane region" description="Helical" evidence="2">
    <location>
        <begin position="154"/>
        <end position="173"/>
    </location>
</feature>
<keyword evidence="2" id="KW-0812">Transmembrane</keyword>
<evidence type="ECO:0000256" key="2">
    <source>
        <dbReference type="SAM" id="Phobius"/>
    </source>
</evidence>
<dbReference type="Proteomes" id="UP000649179">
    <property type="component" value="Unassembled WGS sequence"/>
</dbReference>
<organism evidence="3 4">
    <name type="scientific">Marmoricola endophyticus</name>
    <dbReference type="NCBI Taxonomy" id="2040280"/>
    <lineage>
        <taxon>Bacteria</taxon>
        <taxon>Bacillati</taxon>
        <taxon>Actinomycetota</taxon>
        <taxon>Actinomycetes</taxon>
        <taxon>Propionibacteriales</taxon>
        <taxon>Nocardioidaceae</taxon>
        <taxon>Marmoricola</taxon>
    </lineage>
</organism>
<dbReference type="EMBL" id="BMKQ01000001">
    <property type="protein sequence ID" value="GGF38399.1"/>
    <property type="molecule type" value="Genomic_DNA"/>
</dbReference>
<gene>
    <name evidence="3" type="ORF">GCM10011519_10000</name>
</gene>
<accession>A0A917F333</accession>
<sequence length="224" mass="24279">MNPFRSRRGWLPAVLAAVLLVGGTFALQELSDRVYDGRARPQGDAASLWDWLGQTYLGLFGPYSRSADTFGDKTALVAYGVVAFIVAVVVSWRALRALAPGSGSFPAWLSMWTAMVLATVFGNLAYWVVGDYDTVTGGAAAAPLLATLSEGCAFGVKWGWVPALVATLFWVAVRPKPDRGDIDNDIVFDPDGTGYRDPDGSDERTRAIPQVRRPEEPHPDAPYR</sequence>
<evidence type="ECO:0000313" key="4">
    <source>
        <dbReference type="Proteomes" id="UP000649179"/>
    </source>
</evidence>
<name>A0A917F333_9ACTN</name>
<reference evidence="3" key="2">
    <citation type="submission" date="2020-09" db="EMBL/GenBank/DDBJ databases">
        <authorList>
            <person name="Sun Q."/>
            <person name="Zhou Y."/>
        </authorList>
    </citation>
    <scope>NUCLEOTIDE SEQUENCE</scope>
    <source>
        <strain evidence="3">CGMCC 1.16067</strain>
    </source>
</reference>
<keyword evidence="4" id="KW-1185">Reference proteome</keyword>
<keyword evidence="2" id="KW-0472">Membrane</keyword>
<dbReference type="RefSeq" id="WP_229660603.1">
    <property type="nucleotide sequence ID" value="NZ_BMKQ01000001.1"/>
</dbReference>
<proteinExistence type="predicted"/>
<feature type="transmembrane region" description="Helical" evidence="2">
    <location>
        <begin position="76"/>
        <end position="95"/>
    </location>
</feature>
<reference evidence="3" key="1">
    <citation type="journal article" date="2014" name="Int. J. Syst. Evol. Microbiol.">
        <title>Complete genome sequence of Corynebacterium casei LMG S-19264T (=DSM 44701T), isolated from a smear-ripened cheese.</title>
        <authorList>
            <consortium name="US DOE Joint Genome Institute (JGI-PGF)"/>
            <person name="Walter F."/>
            <person name="Albersmeier A."/>
            <person name="Kalinowski J."/>
            <person name="Ruckert C."/>
        </authorList>
    </citation>
    <scope>NUCLEOTIDE SEQUENCE</scope>
    <source>
        <strain evidence="3">CGMCC 1.16067</strain>
    </source>
</reference>